<evidence type="ECO:0000313" key="3">
    <source>
        <dbReference type="EMBL" id="KZS45084.1"/>
    </source>
</evidence>
<keyword evidence="1" id="KW-0378">Hydrolase</keyword>
<dbReference type="CDD" id="cd18793">
    <property type="entry name" value="SF2_C_SNF"/>
    <property type="match status" value="1"/>
</dbReference>
<dbReference type="OrthoDB" id="9760715at2"/>
<gene>
    <name evidence="3" type="ORF">AWU65_03640</name>
</gene>
<dbReference type="GO" id="GO:0016787">
    <property type="term" value="F:hydrolase activity"/>
    <property type="evidence" value="ECO:0007669"/>
    <property type="project" value="UniProtKB-KW"/>
</dbReference>
<dbReference type="GO" id="GO:0031297">
    <property type="term" value="P:replication fork processing"/>
    <property type="evidence" value="ECO:0007669"/>
    <property type="project" value="TreeGrafter"/>
</dbReference>
<dbReference type="RefSeq" id="WP_063477589.1">
    <property type="nucleotide sequence ID" value="NZ_JBCMWP010000019.1"/>
</dbReference>
<organism evidence="3 4">
    <name type="scientific">Paenibacillus glucanolyticus</name>
    <dbReference type="NCBI Taxonomy" id="59843"/>
    <lineage>
        <taxon>Bacteria</taxon>
        <taxon>Bacillati</taxon>
        <taxon>Bacillota</taxon>
        <taxon>Bacilli</taxon>
        <taxon>Bacillales</taxon>
        <taxon>Paenibacillaceae</taxon>
        <taxon>Paenibacillus</taxon>
    </lineage>
</organism>
<dbReference type="SUPFAM" id="SSF52540">
    <property type="entry name" value="P-loop containing nucleoside triphosphate hydrolases"/>
    <property type="match status" value="2"/>
</dbReference>
<dbReference type="PROSITE" id="PS51192">
    <property type="entry name" value="HELICASE_ATP_BIND_1"/>
    <property type="match status" value="1"/>
</dbReference>
<evidence type="ECO:0000313" key="4">
    <source>
        <dbReference type="Proteomes" id="UP000076796"/>
    </source>
</evidence>
<dbReference type="SMART" id="SM00487">
    <property type="entry name" value="DEXDc"/>
    <property type="match status" value="1"/>
</dbReference>
<feature type="domain" description="Helicase ATP-binding" evidence="2">
    <location>
        <begin position="118"/>
        <end position="271"/>
    </location>
</feature>
<dbReference type="InterPro" id="IPR014001">
    <property type="entry name" value="Helicase_ATP-bd"/>
</dbReference>
<sequence>MSKTYGNLALVQNEWEMTSLPPHVAIRLKQLFPRISKSQTSRFTFPHDHSHCADLSWFITRYPMVMTDDDRVALNNGRVKFETNQAVMEAILKPDYQPPTRMGLKDGQVIRHYQSQAIELCLARGSLLLGDDPSLGKTYVSAGMLLDPRTLPAAVVAQTHLQEQWKRKIESFTTLKVHKIKGTRPYDLPEADVYLFKYSQLLGWIDTFHDGFFKTVVFDEIQELRTGVKSGKGTAAKILADAAVYRLGLSATPIYNYGSEIWNVMEYIQSGILGTYPEFLREWCVDDKQVKDPDALGTYLREQNVMLRRTKKDVGLQIPSVNTIVEEVEPNSDTLKSIEDLARQLALKTTIGSFMERGRAGLELDLLMRHATGVSKALNVARYAKILLDADIPVLLVGWHRDVYDIWLKELNEYKPAMYTGSEKDKQKDESARRFMEGESNLLILSLRSGAGLDGLQHRCSTILIGELDWSPKVIEQIVGRLEREGQKEQITVVYLNTYEGSDPPMVEVLGIKASQSNGIIDPGRQFEAKRSDKSRIQALASQYLNNLKHRELITS</sequence>
<dbReference type="InterPro" id="IPR000330">
    <property type="entry name" value="SNF2_N"/>
</dbReference>
<proteinExistence type="predicted"/>
<comment type="caution">
    <text evidence="3">The sequence shown here is derived from an EMBL/GenBank/DDBJ whole genome shotgun (WGS) entry which is preliminary data.</text>
</comment>
<evidence type="ECO:0000259" key="2">
    <source>
        <dbReference type="PROSITE" id="PS51192"/>
    </source>
</evidence>
<dbReference type="InterPro" id="IPR027417">
    <property type="entry name" value="P-loop_NTPase"/>
</dbReference>
<dbReference type="EMBL" id="LWMH01000001">
    <property type="protein sequence ID" value="KZS45084.1"/>
    <property type="molecule type" value="Genomic_DNA"/>
</dbReference>
<dbReference type="AlphaFoldDB" id="A0A163GPZ3"/>
<reference evidence="3" key="1">
    <citation type="journal article" date="2016" name="Genome Announc.">
        <title>Draft genomes of two strains of Paenibacillus glucanolyticus with capability to degrade lignocellulose.</title>
        <authorList>
            <person name="Mathews S.L."/>
            <person name="Pawlak J."/>
            <person name="Grunden A.M."/>
        </authorList>
    </citation>
    <scope>NUCLEOTIDE SEQUENCE [LARGE SCALE GENOMIC DNA]</scope>
    <source>
        <strain evidence="3">SLM1</strain>
    </source>
</reference>
<dbReference type="InterPro" id="IPR049730">
    <property type="entry name" value="SNF2/RAD54-like_C"/>
</dbReference>
<name>A0A163GPZ3_9BACL</name>
<dbReference type="Pfam" id="PF00176">
    <property type="entry name" value="SNF2-rel_dom"/>
    <property type="match status" value="1"/>
</dbReference>
<dbReference type="PANTHER" id="PTHR45766:SF6">
    <property type="entry name" value="SWI_SNF-RELATED MATRIX-ASSOCIATED ACTIN-DEPENDENT REGULATOR OF CHROMATIN SUBFAMILY A-LIKE PROTEIN 1"/>
    <property type="match status" value="1"/>
</dbReference>
<dbReference type="Proteomes" id="UP000076796">
    <property type="component" value="Unassembled WGS sequence"/>
</dbReference>
<dbReference type="GO" id="GO:0006281">
    <property type="term" value="P:DNA repair"/>
    <property type="evidence" value="ECO:0007669"/>
    <property type="project" value="TreeGrafter"/>
</dbReference>
<dbReference type="Gene3D" id="3.40.50.300">
    <property type="entry name" value="P-loop containing nucleotide triphosphate hydrolases"/>
    <property type="match status" value="2"/>
</dbReference>
<protein>
    <recommendedName>
        <fullName evidence="2">Helicase ATP-binding domain-containing protein</fullName>
    </recommendedName>
</protein>
<dbReference type="GO" id="GO:0005524">
    <property type="term" value="F:ATP binding"/>
    <property type="evidence" value="ECO:0007669"/>
    <property type="project" value="InterPro"/>
</dbReference>
<keyword evidence="4" id="KW-1185">Reference proteome</keyword>
<evidence type="ECO:0000256" key="1">
    <source>
        <dbReference type="ARBA" id="ARBA00022801"/>
    </source>
</evidence>
<accession>A0A163GPZ3</accession>
<dbReference type="PANTHER" id="PTHR45766">
    <property type="entry name" value="DNA ANNEALING HELICASE AND ENDONUCLEASE ZRANB3 FAMILY MEMBER"/>
    <property type="match status" value="1"/>
</dbReference>